<dbReference type="SMART" id="SM00490">
    <property type="entry name" value="HELICc"/>
    <property type="match status" value="1"/>
</dbReference>
<keyword evidence="4" id="KW-0067">ATP-binding</keyword>
<dbReference type="InterPro" id="IPR010225">
    <property type="entry name" value="HrpB"/>
</dbReference>
<evidence type="ECO:0000313" key="8">
    <source>
        <dbReference type="EMBL" id="PZR11991.1"/>
    </source>
</evidence>
<evidence type="ECO:0000259" key="6">
    <source>
        <dbReference type="PROSITE" id="PS51192"/>
    </source>
</evidence>
<keyword evidence="3 8" id="KW-0347">Helicase</keyword>
<dbReference type="Pfam" id="PF00271">
    <property type="entry name" value="Helicase_C"/>
    <property type="match status" value="1"/>
</dbReference>
<protein>
    <submittedName>
        <fullName evidence="8">ATP-dependent helicase HrpB</fullName>
    </submittedName>
</protein>
<evidence type="ECO:0000256" key="2">
    <source>
        <dbReference type="ARBA" id="ARBA00022801"/>
    </source>
</evidence>
<dbReference type="PROSITE" id="PS51192">
    <property type="entry name" value="HELICASE_ATP_BIND_1"/>
    <property type="match status" value="1"/>
</dbReference>
<dbReference type="SMART" id="SM00487">
    <property type="entry name" value="DEXDc"/>
    <property type="match status" value="1"/>
</dbReference>
<accession>A0A2W5VNI6</accession>
<evidence type="ECO:0000256" key="4">
    <source>
        <dbReference type="ARBA" id="ARBA00022840"/>
    </source>
</evidence>
<sequence length="846" mass="92567">MSVTTLPIDALLPELVAALRSREALVLEAPPGAGKTTRVPPALLKAGLAGDKEIVVLQPRRLATRLAATRVAEELGERPGQTVGYQVRFDDVSSKQTRIRFVTEGILTRRLVGDPLLRDVGVVVLDEFHERHLAGDLALAMLRRLQLGARKDLKLVVMSATLDAAPIAKWLGDAPSMRSEGRRFEVTVEHLEREDDRHLDQQVLAALKRLVQAELDGHVLVFLPGAGEIRRAMETCDEFVRRQGLELHVLHGDLAPAEQDKALKPSAKRKVILSTNVAETSVTIDGIAAVIDCGLARVAAHSPWSGMPTLKLAKISRASATQRAGRAGRTRAGTCIRLYTKADFEGRPATDTPEIRRLDFTESALALRAMGVTKLDGFSFFEAPAPASMDAADGLLRGLGALEKDGALTSTGRRLLKLPLHPRLARVVVEAENLGVPRDGATIAALLGERDIRQEARASFGRGPSAHAQSGPSDVLELLERYEQGQRGSARAAGLDATAVSSVDRVTRQLSRLLDDTRASSPRTNVEREALLLRTVLAGFPDRVAKRRRPRTPELVFSAGGSATLDPSSVVHDAELMVAVDAEEKRGGVVVRLASKIDAEWLLETNPDALGEVDRLEWNESARRVDRVTRLTYGNVTLEETRQPAPASDETSAILAEHAIAAGAATFVDPERLTNWQCRIDTLRTGFPEAKFPTPDAEFMKGAIRAMCEGLRSFKELEDASLLEQLNAKLTPQQAQLLSREAPDKITLPGGRSVRVTWEPGKPPWIESRLQDFFGMTKGPMVGRTPLVIHLLAPNYNAVQVTTDLAGFWDRHYPAVRKELMRQYPRHSWPEDPRTAAPPQPKPPRR</sequence>
<dbReference type="InterPro" id="IPR001650">
    <property type="entry name" value="Helicase_C-like"/>
</dbReference>
<feature type="domain" description="Helicase ATP-binding" evidence="6">
    <location>
        <begin position="16"/>
        <end position="180"/>
    </location>
</feature>
<gene>
    <name evidence="8" type="primary">hrpB</name>
    <name evidence="8" type="ORF">DI536_16845</name>
</gene>
<dbReference type="NCBIfam" id="TIGR01970">
    <property type="entry name" value="DEAH_box_HrpB"/>
    <property type="match status" value="1"/>
</dbReference>
<keyword evidence="1" id="KW-0547">Nucleotide-binding</keyword>
<dbReference type="PIRSF" id="PIRSF005496">
    <property type="entry name" value="ATP_hel_hrpB"/>
    <property type="match status" value="1"/>
</dbReference>
<dbReference type="Gene3D" id="3.40.50.300">
    <property type="entry name" value="P-loop containing nucleotide triphosphate hydrolases"/>
    <property type="match status" value="2"/>
</dbReference>
<feature type="compositionally biased region" description="Pro residues" evidence="5">
    <location>
        <begin position="836"/>
        <end position="846"/>
    </location>
</feature>
<dbReference type="InterPro" id="IPR011545">
    <property type="entry name" value="DEAD/DEAH_box_helicase_dom"/>
</dbReference>
<dbReference type="CDD" id="cd17990">
    <property type="entry name" value="DEXHc_HrpB"/>
    <property type="match status" value="1"/>
</dbReference>
<dbReference type="InterPro" id="IPR049614">
    <property type="entry name" value="HrpB_DEXH"/>
</dbReference>
<dbReference type="Pfam" id="PF00270">
    <property type="entry name" value="DEAD"/>
    <property type="match status" value="1"/>
</dbReference>
<dbReference type="PANTHER" id="PTHR43519:SF1">
    <property type="entry name" value="ATP-DEPENDENT RNA HELICASE HRPB"/>
    <property type="match status" value="1"/>
</dbReference>
<keyword evidence="2" id="KW-0378">Hydrolase</keyword>
<evidence type="ECO:0000256" key="1">
    <source>
        <dbReference type="ARBA" id="ARBA00022741"/>
    </source>
</evidence>
<dbReference type="EMBL" id="QFQP01000013">
    <property type="protein sequence ID" value="PZR11991.1"/>
    <property type="molecule type" value="Genomic_DNA"/>
</dbReference>
<feature type="region of interest" description="Disordered" evidence="5">
    <location>
        <begin position="825"/>
        <end position="846"/>
    </location>
</feature>
<dbReference type="Proteomes" id="UP000249061">
    <property type="component" value="Unassembled WGS sequence"/>
</dbReference>
<dbReference type="SUPFAM" id="SSF52540">
    <property type="entry name" value="P-loop containing nucleoside triphosphate hydrolases"/>
    <property type="match status" value="1"/>
</dbReference>
<evidence type="ECO:0000259" key="7">
    <source>
        <dbReference type="PROSITE" id="PS51194"/>
    </source>
</evidence>
<evidence type="ECO:0000256" key="5">
    <source>
        <dbReference type="SAM" id="MobiDB-lite"/>
    </source>
</evidence>
<comment type="caution">
    <text evidence="8">The sequence shown here is derived from an EMBL/GenBank/DDBJ whole genome shotgun (WGS) entry which is preliminary data.</text>
</comment>
<dbReference type="InterPro" id="IPR014001">
    <property type="entry name" value="Helicase_ATP-bd"/>
</dbReference>
<feature type="domain" description="Helicase C-terminal" evidence="7">
    <location>
        <begin position="198"/>
        <end position="371"/>
    </location>
</feature>
<dbReference type="GO" id="GO:0005524">
    <property type="term" value="F:ATP binding"/>
    <property type="evidence" value="ECO:0007669"/>
    <property type="project" value="UniProtKB-KW"/>
</dbReference>
<dbReference type="InterPro" id="IPR013689">
    <property type="entry name" value="RNA_helicase_ATP-dep_HrpB_C"/>
</dbReference>
<organism evidence="8 9">
    <name type="scientific">Archangium gephyra</name>
    <dbReference type="NCBI Taxonomy" id="48"/>
    <lineage>
        <taxon>Bacteria</taxon>
        <taxon>Pseudomonadati</taxon>
        <taxon>Myxococcota</taxon>
        <taxon>Myxococcia</taxon>
        <taxon>Myxococcales</taxon>
        <taxon>Cystobacterineae</taxon>
        <taxon>Archangiaceae</taxon>
        <taxon>Archangium</taxon>
    </lineage>
</organism>
<reference evidence="8 9" key="1">
    <citation type="submission" date="2017-08" db="EMBL/GenBank/DDBJ databases">
        <title>Infants hospitalized years apart are colonized by the same room-sourced microbial strains.</title>
        <authorList>
            <person name="Brooks B."/>
            <person name="Olm M.R."/>
            <person name="Firek B.A."/>
            <person name="Baker R."/>
            <person name="Thomas B.C."/>
            <person name="Morowitz M.J."/>
            <person name="Banfield J.F."/>
        </authorList>
    </citation>
    <scope>NUCLEOTIDE SEQUENCE [LARGE SCALE GENOMIC DNA]</scope>
    <source>
        <strain evidence="8">S2_003_000_R2_14</strain>
    </source>
</reference>
<evidence type="ECO:0000313" key="9">
    <source>
        <dbReference type="Proteomes" id="UP000249061"/>
    </source>
</evidence>
<dbReference type="SMART" id="SM00847">
    <property type="entry name" value="HA2"/>
    <property type="match status" value="1"/>
</dbReference>
<dbReference type="CDD" id="cd18791">
    <property type="entry name" value="SF2_C_RHA"/>
    <property type="match status" value="1"/>
</dbReference>
<dbReference type="GO" id="GO:0016787">
    <property type="term" value="F:hydrolase activity"/>
    <property type="evidence" value="ECO:0007669"/>
    <property type="project" value="UniProtKB-KW"/>
</dbReference>
<dbReference type="GO" id="GO:0003676">
    <property type="term" value="F:nucleic acid binding"/>
    <property type="evidence" value="ECO:0007669"/>
    <property type="project" value="InterPro"/>
</dbReference>
<dbReference type="Pfam" id="PF08482">
    <property type="entry name" value="HrpB_C"/>
    <property type="match status" value="1"/>
</dbReference>
<dbReference type="Gene3D" id="1.20.120.1080">
    <property type="match status" value="1"/>
</dbReference>
<dbReference type="InterPro" id="IPR027417">
    <property type="entry name" value="P-loop_NTPase"/>
</dbReference>
<dbReference type="FunFam" id="3.40.50.300:FF:002125">
    <property type="entry name" value="ATP-dependent helicase HrpB"/>
    <property type="match status" value="1"/>
</dbReference>
<dbReference type="AlphaFoldDB" id="A0A2W5VNI6"/>
<dbReference type="GO" id="GO:0004386">
    <property type="term" value="F:helicase activity"/>
    <property type="evidence" value="ECO:0007669"/>
    <property type="project" value="UniProtKB-KW"/>
</dbReference>
<dbReference type="PANTHER" id="PTHR43519">
    <property type="entry name" value="ATP-DEPENDENT RNA HELICASE HRPB"/>
    <property type="match status" value="1"/>
</dbReference>
<name>A0A2W5VNI6_9BACT</name>
<dbReference type="PROSITE" id="PS51194">
    <property type="entry name" value="HELICASE_CTER"/>
    <property type="match status" value="1"/>
</dbReference>
<evidence type="ECO:0000256" key="3">
    <source>
        <dbReference type="ARBA" id="ARBA00022806"/>
    </source>
</evidence>
<dbReference type="InterPro" id="IPR007502">
    <property type="entry name" value="Helicase-assoc_dom"/>
</dbReference>
<proteinExistence type="predicted"/>